<proteinExistence type="predicted"/>
<reference evidence="2" key="1">
    <citation type="submission" date="2016-10" db="EMBL/GenBank/DDBJ databases">
        <authorList>
            <person name="Varghese N."/>
            <person name="Submissions S."/>
        </authorList>
    </citation>
    <scope>NUCLEOTIDE SEQUENCE [LARGE SCALE GENOMIC DNA]</scope>
    <source>
        <strain evidence="2">DSM 3384</strain>
    </source>
</reference>
<feature type="non-terminal residue" evidence="1">
    <location>
        <position position="167"/>
    </location>
</feature>
<keyword evidence="2" id="KW-1185">Reference proteome</keyword>
<organism evidence="1 2">
    <name type="scientific">Desulfobacula phenolica</name>
    <dbReference type="NCBI Taxonomy" id="90732"/>
    <lineage>
        <taxon>Bacteria</taxon>
        <taxon>Pseudomonadati</taxon>
        <taxon>Thermodesulfobacteriota</taxon>
        <taxon>Desulfobacteria</taxon>
        <taxon>Desulfobacterales</taxon>
        <taxon>Desulfobacteraceae</taxon>
        <taxon>Desulfobacula</taxon>
    </lineage>
</organism>
<evidence type="ECO:0000313" key="1">
    <source>
        <dbReference type="EMBL" id="SDU67707.1"/>
    </source>
</evidence>
<name>A0A1H2KG71_9BACT</name>
<accession>A0A1H2KG71</accession>
<dbReference type="Proteomes" id="UP000199608">
    <property type="component" value="Unassembled WGS sequence"/>
</dbReference>
<evidence type="ECO:0000313" key="2">
    <source>
        <dbReference type="Proteomes" id="UP000199608"/>
    </source>
</evidence>
<dbReference type="RefSeq" id="WP_139169114.1">
    <property type="nucleotide sequence ID" value="NZ_FNLL01000044.1"/>
</dbReference>
<dbReference type="EMBL" id="FNLL01000044">
    <property type="protein sequence ID" value="SDU67707.1"/>
    <property type="molecule type" value="Genomic_DNA"/>
</dbReference>
<protein>
    <submittedName>
        <fullName evidence="1">Uncharacterized protein</fullName>
    </submittedName>
</protein>
<gene>
    <name evidence="1" type="ORF">SAMN04487931_1442</name>
</gene>
<sequence length="167" mass="19645">MDHAERIYKEIISEEASHWFINDKYGKKILFKLSTPTIKSIMCGCKLQLFFAIDYHESATYMIVGVRIFDDRIHYLDVTGIHRYQIEHDALESILKEDNVYVEFYNELNICAANAKMQLQTKQKRIVQDLIKNQPFYSGPQCQDSFSFNLSVIFHFENVRNSVSRFG</sequence>
<dbReference type="AlphaFoldDB" id="A0A1H2KG71"/>